<dbReference type="EMBL" id="LUKE01000001">
    <property type="protein sequence ID" value="KYG65693.1"/>
    <property type="molecule type" value="Genomic_DNA"/>
</dbReference>
<dbReference type="Proteomes" id="UP000075320">
    <property type="component" value="Unassembled WGS sequence"/>
</dbReference>
<gene>
    <name evidence="1" type="ORF">AZI86_01050</name>
</gene>
<reference evidence="1 2" key="1">
    <citation type="submission" date="2016-03" db="EMBL/GenBank/DDBJ databases">
        <authorList>
            <person name="Ploux O."/>
        </authorList>
    </citation>
    <scope>NUCLEOTIDE SEQUENCE [LARGE SCALE GENOMIC DNA]</scope>
    <source>
        <strain evidence="1 2">R0</strain>
    </source>
</reference>
<accession>A0A150WMG7</accession>
<protein>
    <submittedName>
        <fullName evidence="1">Uncharacterized protein</fullName>
    </submittedName>
</protein>
<name>A0A150WMG7_BDEBC</name>
<proteinExistence type="predicted"/>
<sequence>MRIWIILIVAFLGQWVQASPAVLTYQGRILRSDSTALEYNNVAFIFQITNPSGSCVIYQEQVTGYNMIGSKGVFDVPIGSGTVSWPTSGSFSVLDAFNNSANFSCGLCSGYTCTAASSSYGPLTDDGRVLKVQFHDGNGWRTISPNTMIRSVPFAGYSLSAQKLGSHDANSFVLKSEINSNTSCGGGGQFLTWNATTKTFGCSGVSGASGGTVTEVTAASPLSVAAGTESSTPHLTIQAASATQGGYLSSGDWTAFNAKLGPATVFAGDVSGTASNISVNKIKNVSVMTSGLSSGDILKYSGGNWVNDTLAIADISGLSGVMAGKPDYSQFPTTCTAAQTLTFISPVGGFTCTNIAIAGSQVSGNISGTASGFSGSLSGDVAGTQSATVVGKLQGVVVSATVPTNNQVLKYNGSQWAPASLSSGDLPSGTLSGSGTAGYVPYYSGANTLANSLIYQATGNVGIGTASPNTSAALDVSSTSKGVLMPRMTTAQRNAIASPASGLHIYNTDTKRLEFFDGSNWSYSTANNIVRAKSSLSQSGSGVRSFNTKPFDSLNEFNLSTGRFQPVSAGKYLIIARHDGQGMAVGGHLFARVAKNGVLGDYNFTRSTSSSNAYVEVVTVLDLNGTSDYVEINYDISSGNTTSSEFIAYPLTAAGASSAGADNLGNHTLAQNLVTGSNWISSDGDNEGINISANGNVGVGKSSATVKLDVSGKVKADEFCLGSTCINTWPSGGGGMIDTAQINDGAVTQDKLATVSGLTAGTYGSSTSIPSITVDTKGRITAVTTNTVAALPAASGASGKFLKSNGTSWSGQDILFSDIKNSSGTSAFNIGACGADQTVAWSSLTDSFTCQAIGNLAAEKITSGTLDAARLPSSVTNALWTESSGNVYRTSGNVGIGTTSPTSKLTVSGVIESTSGGFKLPDGTIINDITDLGGATTSALYPGWPDAIVCVQNVDTAPKQPRIFHFAGNYSNSDNRLYYEIPGDEVNNRYLIFNSDKTWNSHLNAGDYVECLSKNISDFISEGKGRFFGNNIRAFAEDADHDTKIMLEKSPDEDRIRFDTAGAERMIIDNAGNVGIGTSTPTASALLDLSSTAKGFLPPRMTDAQKNAITSPATGLLIYNTTSNSMNVFNGSTWGDIGGVGGANSVGTTQLQNNSVTLDKIDFSSTSKGLGLPSMTTTQMNAISSPTAGMMVFNTTTGTTHVYTGSSWNEVGASGGFTLESWQTPTLQNGWVNYENAFNPVGYYKDPFGRVHIRGLVKSGTLSACIFTLPVGYRPANRELFDQIINANTQGRIDVTSDGCVLAYSSSSTWSALDGISFQSATGGAFSGNANPWSVNGQNTSYTNGNVGIGTTGPTEKLEVTGNIKVAGSGNGIKFPDGSVQTTASSTGPTWTSLGLTSLGTVSVTTTSEQAFDIPVAATTAREVLIYMRCRTGNAAVNAGADIRIYTKEGAAIYDNYLYAYSYAGQTSWSWNSSSFWLPKTSDNKVYIAFNASLGSTNATCHAFITGYR</sequence>
<comment type="caution">
    <text evidence="1">The sequence shown here is derived from an EMBL/GenBank/DDBJ whole genome shotgun (WGS) entry which is preliminary data.</text>
</comment>
<dbReference type="OrthoDB" id="2643721at2"/>
<evidence type="ECO:0000313" key="1">
    <source>
        <dbReference type="EMBL" id="KYG65693.1"/>
    </source>
</evidence>
<organism evidence="1 2">
    <name type="scientific">Bdellovibrio bacteriovorus</name>
    <dbReference type="NCBI Taxonomy" id="959"/>
    <lineage>
        <taxon>Bacteria</taxon>
        <taxon>Pseudomonadati</taxon>
        <taxon>Bdellovibrionota</taxon>
        <taxon>Bdellovibrionia</taxon>
        <taxon>Bdellovibrionales</taxon>
        <taxon>Pseudobdellovibrionaceae</taxon>
        <taxon>Bdellovibrio</taxon>
    </lineage>
</organism>
<evidence type="ECO:0000313" key="2">
    <source>
        <dbReference type="Proteomes" id="UP000075320"/>
    </source>
</evidence>
<keyword evidence="2" id="KW-1185">Reference proteome</keyword>
<dbReference type="RefSeq" id="WP_061833237.1">
    <property type="nucleotide sequence ID" value="NZ_LUKE01000001.1"/>
</dbReference>